<dbReference type="EMBL" id="QGMK01000206">
    <property type="protein sequence ID" value="TVY83311.1"/>
    <property type="molecule type" value="Genomic_DNA"/>
</dbReference>
<organism evidence="3 4">
    <name type="scientific">Lachnellula suecica</name>
    <dbReference type="NCBI Taxonomy" id="602035"/>
    <lineage>
        <taxon>Eukaryota</taxon>
        <taxon>Fungi</taxon>
        <taxon>Dikarya</taxon>
        <taxon>Ascomycota</taxon>
        <taxon>Pezizomycotina</taxon>
        <taxon>Leotiomycetes</taxon>
        <taxon>Helotiales</taxon>
        <taxon>Lachnaceae</taxon>
        <taxon>Lachnellula</taxon>
    </lineage>
</organism>
<dbReference type="Proteomes" id="UP000469558">
    <property type="component" value="Unassembled WGS sequence"/>
</dbReference>
<keyword evidence="2" id="KW-0812">Transmembrane</keyword>
<proteinExistence type="predicted"/>
<evidence type="ECO:0008006" key="5">
    <source>
        <dbReference type="Google" id="ProtNLM"/>
    </source>
</evidence>
<feature type="region of interest" description="Disordered" evidence="1">
    <location>
        <begin position="117"/>
        <end position="150"/>
    </location>
</feature>
<evidence type="ECO:0000313" key="3">
    <source>
        <dbReference type="EMBL" id="TVY83311.1"/>
    </source>
</evidence>
<keyword evidence="2" id="KW-1133">Transmembrane helix</keyword>
<evidence type="ECO:0000256" key="1">
    <source>
        <dbReference type="SAM" id="MobiDB-lite"/>
    </source>
</evidence>
<reference evidence="3 4" key="1">
    <citation type="submission" date="2018-05" db="EMBL/GenBank/DDBJ databases">
        <title>Genome sequencing and assembly of the regulated plant pathogen Lachnellula willkommii and related sister species for the development of diagnostic species identification markers.</title>
        <authorList>
            <person name="Giroux E."/>
            <person name="Bilodeau G."/>
        </authorList>
    </citation>
    <scope>NUCLEOTIDE SEQUENCE [LARGE SCALE GENOMIC DNA]</scope>
    <source>
        <strain evidence="3 4">CBS 268.59</strain>
    </source>
</reference>
<accession>A0A8T9CCM7</accession>
<keyword evidence="4" id="KW-1185">Reference proteome</keyword>
<keyword evidence="2" id="KW-0472">Membrane</keyword>
<sequence length="290" mass="30431">MTTAHSELEAVPQEDRYRAIPPEGAHSELEAVPQEDGYKAIPPEGDKYVVMNYGPGDKYVVHPADGKDDTADAPSRRICGLRRKTFWLAIGIALLVSIGAILGGVFGSRAASKGLSKPIAEPISPSPPTPPNMAASSSTTPSPTTSGMTTEAPSIALTTTQLIGPTTTLLSDCPSSNNTIFDVSFGAGQDMLLRKFCANDLSSDASAIINQPTESLDDCISACAKYNYDNRTEIQGGSSNVCNNVCWRNSPTDSNGQPGQCFGSTAPNISGTFAFSGGTNCDSAAWINVW</sequence>
<feature type="region of interest" description="Disordered" evidence="1">
    <location>
        <begin position="1"/>
        <end position="33"/>
    </location>
</feature>
<dbReference type="OrthoDB" id="5424430at2759"/>
<feature type="compositionally biased region" description="Low complexity" evidence="1">
    <location>
        <begin position="132"/>
        <end position="150"/>
    </location>
</feature>
<protein>
    <recommendedName>
        <fullName evidence="5">WSC domain-containing protein</fullName>
    </recommendedName>
</protein>
<evidence type="ECO:0000313" key="4">
    <source>
        <dbReference type="Proteomes" id="UP000469558"/>
    </source>
</evidence>
<gene>
    <name evidence="3" type="ORF">LSUE1_G001550</name>
</gene>
<comment type="caution">
    <text evidence="3">The sequence shown here is derived from an EMBL/GenBank/DDBJ whole genome shotgun (WGS) entry which is preliminary data.</text>
</comment>
<feature type="transmembrane region" description="Helical" evidence="2">
    <location>
        <begin position="86"/>
        <end position="107"/>
    </location>
</feature>
<name>A0A8T9CCM7_9HELO</name>
<evidence type="ECO:0000256" key="2">
    <source>
        <dbReference type="SAM" id="Phobius"/>
    </source>
</evidence>
<dbReference type="AlphaFoldDB" id="A0A8T9CCM7"/>